<dbReference type="RefSeq" id="WP_058243532.1">
    <property type="nucleotide sequence ID" value="NZ_CYSB01000041.1"/>
</dbReference>
<evidence type="ECO:0000313" key="5">
    <source>
        <dbReference type="Proteomes" id="UP000051887"/>
    </source>
</evidence>
<evidence type="ECO:0000313" key="4">
    <source>
        <dbReference type="Proteomes" id="UP000051086"/>
    </source>
</evidence>
<reference evidence="3 5" key="2">
    <citation type="submission" date="2015-09" db="EMBL/GenBank/DDBJ databases">
        <authorList>
            <consortium name="Swine Surveillance"/>
        </authorList>
    </citation>
    <scope>NUCLEOTIDE SEQUENCE [LARGE SCALE GENOMIC DNA]</scope>
    <source>
        <strain evidence="3 5">5120</strain>
    </source>
</reference>
<dbReference type="AlphaFoldDB" id="A0A0N7LWU1"/>
<accession>A0A0N7LWU1</accession>
<name>A0A0N7LWU1_9RHOB</name>
<evidence type="ECO:0000313" key="3">
    <source>
        <dbReference type="EMBL" id="CUH72328.1"/>
    </source>
</evidence>
<feature type="region of interest" description="Disordered" evidence="1">
    <location>
        <begin position="27"/>
        <end position="68"/>
    </location>
</feature>
<evidence type="ECO:0000256" key="1">
    <source>
        <dbReference type="SAM" id="MobiDB-lite"/>
    </source>
</evidence>
<dbReference type="Proteomes" id="UP000051887">
    <property type="component" value="Unassembled WGS sequence"/>
</dbReference>
<dbReference type="EMBL" id="CYSB01000041">
    <property type="protein sequence ID" value="CUH70042.1"/>
    <property type="molecule type" value="Genomic_DNA"/>
</dbReference>
<evidence type="ECO:0000313" key="2">
    <source>
        <dbReference type="EMBL" id="CUH70042.1"/>
    </source>
</evidence>
<organism evidence="3 5">
    <name type="scientific">Thalassovita autumnalis</name>
    <dbReference type="NCBI Taxonomy" id="2072972"/>
    <lineage>
        <taxon>Bacteria</taxon>
        <taxon>Pseudomonadati</taxon>
        <taxon>Pseudomonadota</taxon>
        <taxon>Alphaproteobacteria</taxon>
        <taxon>Rhodobacterales</taxon>
        <taxon>Roseobacteraceae</taxon>
        <taxon>Thalassovita</taxon>
    </lineage>
</organism>
<protein>
    <recommendedName>
        <fullName evidence="6">Collagen triple helix repeat (20 copies)</fullName>
    </recommendedName>
</protein>
<keyword evidence="4" id="KW-1185">Reference proteome</keyword>
<proteinExistence type="predicted"/>
<sequence length="68" mass="6939">MSDAIRQTGPITITAPIKVRVVNGPFRIRLGGQPGPQGATGPQGDKGDQGDPGITILPTDAPINGGFF</sequence>
<dbReference type="OrthoDB" id="7873063at2"/>
<dbReference type="Proteomes" id="UP000051086">
    <property type="component" value="Unassembled WGS sequence"/>
</dbReference>
<gene>
    <name evidence="2" type="ORF">TL5118_04017</name>
    <name evidence="3" type="ORF">TL5120_02124</name>
</gene>
<reference evidence="2 4" key="1">
    <citation type="submission" date="2015-09" db="EMBL/GenBank/DDBJ databases">
        <authorList>
            <person name="Rodrigo-Torres L."/>
            <person name="Arahal D.R."/>
        </authorList>
    </citation>
    <scope>NUCLEOTIDE SEQUENCE [LARGE SCALE GENOMIC DNA]</scope>
    <source>
        <strain evidence="2 4">CECT 5118</strain>
    </source>
</reference>
<evidence type="ECO:0008006" key="6">
    <source>
        <dbReference type="Google" id="ProtNLM"/>
    </source>
</evidence>
<dbReference type="EMBL" id="CYSC01000031">
    <property type="protein sequence ID" value="CUH72328.1"/>
    <property type="molecule type" value="Genomic_DNA"/>
</dbReference>